<protein>
    <submittedName>
        <fullName evidence="1">Uncharacterized protein</fullName>
    </submittedName>
</protein>
<dbReference type="GO" id="GO:0003743">
    <property type="term" value="F:translation initiation factor activity"/>
    <property type="evidence" value="ECO:0007669"/>
    <property type="project" value="InterPro"/>
</dbReference>
<sequence>MTFGYRGIKVQYCPECDWVSTWLIQNDCIPNIQCENCNSKLKLKPLSECNFKQRAYLKSEGTNLGSNIDELICFSRFFEK</sequence>
<organism evidence="1 2">
    <name type="scientific">Gallibacterium anatis 12656/12</name>
    <dbReference type="NCBI Taxonomy" id="1195244"/>
    <lineage>
        <taxon>Bacteria</taxon>
        <taxon>Pseudomonadati</taxon>
        <taxon>Pseudomonadota</taxon>
        <taxon>Gammaproteobacteria</taxon>
        <taxon>Pasteurellales</taxon>
        <taxon>Pasteurellaceae</taxon>
        <taxon>Gallibacterium</taxon>
    </lineage>
</organism>
<dbReference type="Proteomes" id="UP000016529">
    <property type="component" value="Unassembled WGS sequence"/>
</dbReference>
<evidence type="ECO:0000313" key="1">
    <source>
        <dbReference type="EMBL" id="ERF77755.1"/>
    </source>
</evidence>
<dbReference type="AlphaFoldDB" id="U1I377"/>
<accession>U1I377</accession>
<name>U1I377_9PAST</name>
<evidence type="ECO:0000313" key="2">
    <source>
        <dbReference type="Proteomes" id="UP000016529"/>
    </source>
</evidence>
<dbReference type="SUPFAM" id="SSF75689">
    <property type="entry name" value="Zinc-binding domain of translation initiation factor 2 beta"/>
    <property type="match status" value="1"/>
</dbReference>
<dbReference type="InterPro" id="IPR016190">
    <property type="entry name" value="Transl_init_fac_IF2/IF5_Zn-bd"/>
</dbReference>
<proteinExistence type="predicted"/>
<reference evidence="1 2" key="1">
    <citation type="journal article" date="2013" name="Genome Announc.">
        <title>Draft Genome Sequence of Gallibacterium anatis bv. haemolytica 12656-12 Liver, an Isolate Obtained from the Liver of a Septicemic Chicken.</title>
        <authorList>
            <person name="Kudirkiene E."/>
            <person name="Christensen H."/>
            <person name="Bojesen A.M."/>
        </authorList>
    </citation>
    <scope>NUCLEOTIDE SEQUENCE [LARGE SCALE GENOMIC DNA]</scope>
    <source>
        <strain evidence="1">12656/12</strain>
    </source>
</reference>
<comment type="caution">
    <text evidence="1">The sequence shown here is derived from an EMBL/GenBank/DDBJ whole genome shotgun (WGS) entry which is preliminary data.</text>
</comment>
<gene>
    <name evidence="1" type="ORF">N561_09745</name>
</gene>
<dbReference type="EMBL" id="AVOX01000050">
    <property type="protein sequence ID" value="ERF77755.1"/>
    <property type="molecule type" value="Genomic_DNA"/>
</dbReference>
<dbReference type="RefSeq" id="WP_021462132.1">
    <property type="nucleotide sequence ID" value="NZ_AVOX01000050.1"/>
</dbReference>